<organism evidence="2 3">
    <name type="scientific">Arthrobacter caoxuetaonis</name>
    <dbReference type="NCBI Taxonomy" id="2886935"/>
    <lineage>
        <taxon>Bacteria</taxon>
        <taxon>Bacillati</taxon>
        <taxon>Actinomycetota</taxon>
        <taxon>Actinomycetes</taxon>
        <taxon>Micrococcales</taxon>
        <taxon>Micrococcaceae</taxon>
        <taxon>Arthrobacter</taxon>
    </lineage>
</organism>
<dbReference type="RefSeq" id="WP_227895501.1">
    <property type="nucleotide sequence ID" value="NZ_CP099466.1"/>
</dbReference>
<dbReference type="AlphaFoldDB" id="A0A9X1ME98"/>
<proteinExistence type="predicted"/>
<feature type="transmembrane region" description="Helical" evidence="1">
    <location>
        <begin position="90"/>
        <end position="113"/>
    </location>
</feature>
<dbReference type="EMBL" id="JAJFZV010000006">
    <property type="protein sequence ID" value="MCC3297615.1"/>
    <property type="molecule type" value="Genomic_DNA"/>
</dbReference>
<gene>
    <name evidence="2" type="ORF">LJ757_07325</name>
</gene>
<keyword evidence="1" id="KW-1133">Transmembrane helix</keyword>
<name>A0A9X1ME98_9MICC</name>
<reference evidence="2" key="1">
    <citation type="submission" date="2021-10" db="EMBL/GenBank/DDBJ databases">
        <title>Novel species in genus Arthrobacter.</title>
        <authorList>
            <person name="Liu Y."/>
        </authorList>
    </citation>
    <scope>NUCLEOTIDE SEQUENCE</scope>
    <source>
        <strain evidence="2">Zg-Y453</strain>
    </source>
</reference>
<sequence>MPGALLVLQGTADPKQPVLKEAYRRALTAAENAGRICAKVVPMGKRLHMEAAAARHMGSWNAGVAGEDGTVRPSGAVRAEPARSYRRKRAVVIALSVLVSTSVPALIVLLVLFG</sequence>
<accession>A0A9X1ME98</accession>
<keyword evidence="1" id="KW-0812">Transmembrane</keyword>
<evidence type="ECO:0000313" key="2">
    <source>
        <dbReference type="EMBL" id="MCC3297615.1"/>
    </source>
</evidence>
<comment type="caution">
    <text evidence="2">The sequence shown here is derived from an EMBL/GenBank/DDBJ whole genome shotgun (WGS) entry which is preliminary data.</text>
</comment>
<dbReference type="Proteomes" id="UP001139158">
    <property type="component" value="Unassembled WGS sequence"/>
</dbReference>
<keyword evidence="3" id="KW-1185">Reference proteome</keyword>
<keyword evidence="1" id="KW-0472">Membrane</keyword>
<evidence type="ECO:0000256" key="1">
    <source>
        <dbReference type="SAM" id="Phobius"/>
    </source>
</evidence>
<evidence type="ECO:0000313" key="3">
    <source>
        <dbReference type="Proteomes" id="UP001139158"/>
    </source>
</evidence>
<protein>
    <submittedName>
        <fullName evidence="2">Uncharacterized protein</fullName>
    </submittedName>
</protein>